<evidence type="ECO:0000313" key="2">
    <source>
        <dbReference type="EMBL" id="CAL2104558.1"/>
    </source>
</evidence>
<feature type="chain" id="PRO_5045035787" evidence="1">
    <location>
        <begin position="25"/>
        <end position="475"/>
    </location>
</feature>
<feature type="signal peptide" evidence="1">
    <location>
        <begin position="1"/>
        <end position="24"/>
    </location>
</feature>
<organism evidence="2 3">
    <name type="scientific">Tenacibaculum polynesiense</name>
    <dbReference type="NCBI Taxonomy" id="3137857"/>
    <lineage>
        <taxon>Bacteria</taxon>
        <taxon>Pseudomonadati</taxon>
        <taxon>Bacteroidota</taxon>
        <taxon>Flavobacteriia</taxon>
        <taxon>Flavobacteriales</taxon>
        <taxon>Flavobacteriaceae</taxon>
        <taxon>Tenacibaculum</taxon>
    </lineage>
</organism>
<dbReference type="SUPFAM" id="SSF49785">
    <property type="entry name" value="Galactose-binding domain-like"/>
    <property type="match status" value="1"/>
</dbReference>
<accession>A0ABM9PG07</accession>
<comment type="caution">
    <text evidence="2">The sequence shown here is derived from an EMBL/GenBank/DDBJ whole genome shotgun (WGS) entry which is preliminary data.</text>
</comment>
<proteinExistence type="predicted"/>
<dbReference type="PROSITE" id="PS51257">
    <property type="entry name" value="PROKAR_LIPOPROTEIN"/>
    <property type="match status" value="1"/>
</dbReference>
<dbReference type="InterPro" id="IPR008979">
    <property type="entry name" value="Galactose-bd-like_sf"/>
</dbReference>
<dbReference type="EMBL" id="CAXJIO010000017">
    <property type="protein sequence ID" value="CAL2104558.1"/>
    <property type="molecule type" value="Genomic_DNA"/>
</dbReference>
<dbReference type="Gene3D" id="2.60.120.430">
    <property type="entry name" value="Galactose-binding lectin"/>
    <property type="match status" value="2"/>
</dbReference>
<dbReference type="RefSeq" id="WP_348727284.1">
    <property type="nucleotide sequence ID" value="NZ_OZ040189.1"/>
</dbReference>
<dbReference type="SUPFAM" id="SSF49373">
    <property type="entry name" value="Invasin/intimin cell-adhesion fragments"/>
    <property type="match status" value="1"/>
</dbReference>
<sequence length="475" mass="50564">MKTKKNFYSKIACVLGLVLFTTMSCERGLSEEAEFATYPTNGGIFLDGFVGGLDYFPFGGSFAEAFSVDTNEKYLGTASMRFDIPVFGVGFGGATFQSLGPRDLSGYDALTFWAKASQGADINEVGFGIDGANGNKYQVTLQDLQISTVWKKYVIPIPDPSKLNQERGMFWYAEGAENQFDEGGYTFWIDELQFEKLGTIAQPQPKIFNGEDLVQETFNGSTIQINGTQTFNLGSGDNVTTNVAPSYFKFESSNTDVAIVDELGKITILTQGTSVITATLGGVAAKGSLTLNSSGDFIPAPTPPARNPADVVSVFSNAYANINIDFYNGFFGGQTTEGGAINLGVEDVIKYTGLNFVTVQFSNPTVDVSQMTMLHLDIKVDETVAGGDSITIELGDFGADGSFGGVGSDDSAGAATPISGFTKGEWLSVDIPINSFTGNTGAGFTGLSNTSNMAQVTFVSGTISNITVDNIYFYK</sequence>
<name>A0ABM9PG07_9FLAO</name>
<protein>
    <submittedName>
        <fullName evidence="2">Carbohydrate binding domain (Family 11)</fullName>
    </submittedName>
</protein>
<gene>
    <name evidence="2" type="ORF">T190423A01A_80095</name>
</gene>
<dbReference type="InterPro" id="IPR008964">
    <property type="entry name" value="Invasin/intimin_cell_adhesion"/>
</dbReference>
<evidence type="ECO:0000313" key="3">
    <source>
        <dbReference type="Proteomes" id="UP001497527"/>
    </source>
</evidence>
<keyword evidence="1" id="KW-0732">Signal</keyword>
<dbReference type="Proteomes" id="UP001497527">
    <property type="component" value="Unassembled WGS sequence"/>
</dbReference>
<dbReference type="Gene3D" id="2.60.40.1080">
    <property type="match status" value="1"/>
</dbReference>
<evidence type="ECO:0000256" key="1">
    <source>
        <dbReference type="SAM" id="SignalP"/>
    </source>
</evidence>
<reference evidence="2 3" key="1">
    <citation type="submission" date="2024-05" db="EMBL/GenBank/DDBJ databases">
        <authorList>
            <person name="Duchaud E."/>
        </authorList>
    </citation>
    <scope>NUCLEOTIDE SEQUENCE [LARGE SCALE GENOMIC DNA]</scope>
    <source>
        <strain evidence="2">Ena-SAMPLE-TAB-13-05-2024-13:56:06:370-140308</strain>
    </source>
</reference>
<keyword evidence="3" id="KW-1185">Reference proteome</keyword>